<organism evidence="2 3">
    <name type="scientific">Prorocentrum cordatum</name>
    <dbReference type="NCBI Taxonomy" id="2364126"/>
    <lineage>
        <taxon>Eukaryota</taxon>
        <taxon>Sar</taxon>
        <taxon>Alveolata</taxon>
        <taxon>Dinophyceae</taxon>
        <taxon>Prorocentrales</taxon>
        <taxon>Prorocentraceae</taxon>
        <taxon>Prorocentrum</taxon>
    </lineage>
</organism>
<feature type="region of interest" description="Disordered" evidence="1">
    <location>
        <begin position="1"/>
        <end position="29"/>
    </location>
</feature>
<proteinExistence type="predicted"/>
<accession>A0ABN9PLG7</accession>
<gene>
    <name evidence="2" type="ORF">PCOR1329_LOCUS2842</name>
</gene>
<reference evidence="2" key="1">
    <citation type="submission" date="2023-10" db="EMBL/GenBank/DDBJ databases">
        <authorList>
            <person name="Chen Y."/>
            <person name="Shah S."/>
            <person name="Dougan E. K."/>
            <person name="Thang M."/>
            <person name="Chan C."/>
        </authorList>
    </citation>
    <scope>NUCLEOTIDE SEQUENCE [LARGE SCALE GENOMIC DNA]</scope>
</reference>
<feature type="non-terminal residue" evidence="2">
    <location>
        <position position="110"/>
    </location>
</feature>
<comment type="caution">
    <text evidence="2">The sequence shown here is derived from an EMBL/GenBank/DDBJ whole genome shotgun (WGS) entry which is preliminary data.</text>
</comment>
<dbReference type="Proteomes" id="UP001189429">
    <property type="component" value="Unassembled WGS sequence"/>
</dbReference>
<evidence type="ECO:0000313" key="3">
    <source>
        <dbReference type="Proteomes" id="UP001189429"/>
    </source>
</evidence>
<evidence type="ECO:0000313" key="2">
    <source>
        <dbReference type="EMBL" id="CAK0792183.1"/>
    </source>
</evidence>
<name>A0ABN9PLG7_9DINO</name>
<dbReference type="EMBL" id="CAUYUJ010000721">
    <property type="protein sequence ID" value="CAK0792183.1"/>
    <property type="molecule type" value="Genomic_DNA"/>
</dbReference>
<evidence type="ECO:0000256" key="1">
    <source>
        <dbReference type="SAM" id="MobiDB-lite"/>
    </source>
</evidence>
<sequence length="110" mass="11301">MHRSYAQDRSVIGASKQLTPSQRGRPGAAKLACTAQRRAARPSAAARANSGAVRSAARGAAGLVVSSAAVVSVRRRSSAMVVVWSSATQPWPASRNANATRTARFIAAGA</sequence>
<keyword evidence="3" id="KW-1185">Reference proteome</keyword>
<protein>
    <submittedName>
        <fullName evidence="2">Uncharacterized protein</fullName>
    </submittedName>
</protein>